<keyword evidence="2" id="KW-1185">Reference proteome</keyword>
<sequence>MILENATAFSSCSVVRGSIFNVLRDERELRDPAWEAEEALIPPCGKQVPRAEISGHHLLDKQHSIGFFTSSLCTKLVNETKAI</sequence>
<dbReference type="OrthoDB" id="9997318at2"/>
<proteinExistence type="predicted"/>
<protein>
    <submittedName>
        <fullName evidence="1">Uncharacterized protein</fullName>
    </submittedName>
</protein>
<evidence type="ECO:0000313" key="2">
    <source>
        <dbReference type="Proteomes" id="UP000252731"/>
    </source>
</evidence>
<evidence type="ECO:0000313" key="1">
    <source>
        <dbReference type="EMBL" id="RBP93856.1"/>
    </source>
</evidence>
<reference evidence="1 2" key="1">
    <citation type="submission" date="2018-06" db="EMBL/GenBank/DDBJ databases">
        <title>Freshwater and sediment microbial communities from various areas in North America, analyzing microbe dynamics in response to fracking.</title>
        <authorList>
            <person name="Lamendella R."/>
        </authorList>
    </citation>
    <scope>NUCLEOTIDE SEQUENCE [LARGE SCALE GENOMIC DNA]</scope>
    <source>
        <strain evidence="1 2">14_TX</strain>
    </source>
</reference>
<dbReference type="EMBL" id="QNSF01000005">
    <property type="protein sequence ID" value="RBP93856.1"/>
    <property type="molecule type" value="Genomic_DNA"/>
</dbReference>
<dbReference type="AlphaFoldDB" id="A0A366JWG0"/>
<dbReference type="Proteomes" id="UP000252731">
    <property type="component" value="Unassembled WGS sequence"/>
</dbReference>
<organism evidence="1 2">
    <name type="scientific">Cytobacillus firmus</name>
    <name type="common">Bacillus firmus</name>
    <dbReference type="NCBI Taxonomy" id="1399"/>
    <lineage>
        <taxon>Bacteria</taxon>
        <taxon>Bacillati</taxon>
        <taxon>Bacillota</taxon>
        <taxon>Bacilli</taxon>
        <taxon>Bacillales</taxon>
        <taxon>Bacillaceae</taxon>
        <taxon>Cytobacillus</taxon>
    </lineage>
</organism>
<comment type="caution">
    <text evidence="1">The sequence shown here is derived from an EMBL/GenBank/DDBJ whole genome shotgun (WGS) entry which is preliminary data.</text>
</comment>
<accession>A0A366JWG0</accession>
<gene>
    <name evidence="1" type="ORF">DFO70_10585</name>
</gene>
<name>A0A366JWG0_CYTFI</name>